<reference evidence="2" key="1">
    <citation type="journal article" date="2019" name="Nat. Commun.">
        <title>Genome-wide association mapping of date palm fruit traits.</title>
        <authorList>
            <person name="Hazzouri K.M."/>
            <person name="Gros-Balthazard M."/>
            <person name="Flowers J.M."/>
            <person name="Copetti D."/>
            <person name="Lemansour A."/>
            <person name="Lebrun M."/>
            <person name="Masmoudi K."/>
            <person name="Ferrand S."/>
            <person name="Dhar M.I."/>
            <person name="Fresquez Z.A."/>
            <person name="Rosas U."/>
            <person name="Zhang J."/>
            <person name="Talag J."/>
            <person name="Lee S."/>
            <person name="Kudrna D."/>
            <person name="Powell R.F."/>
            <person name="Leitch I.J."/>
            <person name="Krueger R.R."/>
            <person name="Wing R.A."/>
            <person name="Amiri K.M.A."/>
            <person name="Purugganan M.D."/>
        </authorList>
    </citation>
    <scope>NUCLEOTIDE SEQUENCE [LARGE SCALE GENOMIC DNA]</scope>
    <source>
        <strain evidence="2">cv. Khalas</strain>
    </source>
</reference>
<dbReference type="PANTHER" id="PTHR34569:SF17">
    <property type="entry name" value="UBIQUITIN-PROTEIN LIGASE ARKADIA-A, PUTATIVE-RELATED"/>
    <property type="match status" value="1"/>
</dbReference>
<reference evidence="3" key="2">
    <citation type="submission" date="2025-08" db="UniProtKB">
        <authorList>
            <consortium name="RefSeq"/>
        </authorList>
    </citation>
    <scope>IDENTIFICATION</scope>
    <source>
        <tissue evidence="3">Young leaves</tissue>
    </source>
</reference>
<dbReference type="Proteomes" id="UP000228380">
    <property type="component" value="Chromosome 16"/>
</dbReference>
<dbReference type="RefSeq" id="XP_008784891.2">
    <property type="nucleotide sequence ID" value="XM_008786669.3"/>
</dbReference>
<organism evidence="2 3">
    <name type="scientific">Phoenix dactylifera</name>
    <name type="common">Date palm</name>
    <dbReference type="NCBI Taxonomy" id="42345"/>
    <lineage>
        <taxon>Eukaryota</taxon>
        <taxon>Viridiplantae</taxon>
        <taxon>Streptophyta</taxon>
        <taxon>Embryophyta</taxon>
        <taxon>Tracheophyta</taxon>
        <taxon>Spermatophyta</taxon>
        <taxon>Magnoliopsida</taxon>
        <taxon>Liliopsida</taxon>
        <taxon>Arecaceae</taxon>
        <taxon>Coryphoideae</taxon>
        <taxon>Phoeniceae</taxon>
        <taxon>Phoenix</taxon>
    </lineage>
</organism>
<evidence type="ECO:0000313" key="3">
    <source>
        <dbReference type="RefSeq" id="XP_008784891.2"/>
    </source>
</evidence>
<evidence type="ECO:0000256" key="1">
    <source>
        <dbReference type="SAM" id="MobiDB-lite"/>
    </source>
</evidence>
<dbReference type="PANTHER" id="PTHR34569">
    <property type="entry name" value="EXPRESSED PROTEIN"/>
    <property type="match status" value="1"/>
</dbReference>
<gene>
    <name evidence="3" type="primary">LOC103703723</name>
</gene>
<dbReference type="AlphaFoldDB" id="A0A8B7BT91"/>
<proteinExistence type="predicted"/>
<keyword evidence="2" id="KW-1185">Reference proteome</keyword>
<evidence type="ECO:0000313" key="2">
    <source>
        <dbReference type="Proteomes" id="UP000228380"/>
    </source>
</evidence>
<dbReference type="KEGG" id="pda:103703723"/>
<accession>A0A8B7BT91</accession>
<dbReference type="GeneID" id="103703723"/>
<dbReference type="OrthoDB" id="1364464at2759"/>
<sequence>METEMQRLEVTPITKRSSSQASIDGSSRELRYTSLKDILQLDSPTYRPSNAGGTAINGGGSGGGRASIHEEYTFNSSTIGIRNQLVKHAASAYLQSAAILATRNQNCLTRLWRRLQRRQVSASWRGCMRDPFEVCVGFVARSVRRALACIAGYVGGVRAWGGCTSIP</sequence>
<feature type="compositionally biased region" description="Polar residues" evidence="1">
    <location>
        <begin position="14"/>
        <end position="25"/>
    </location>
</feature>
<name>A0A8B7BT91_PHODC</name>
<feature type="region of interest" description="Disordered" evidence="1">
    <location>
        <begin position="1"/>
        <end position="26"/>
    </location>
</feature>
<protein>
    <submittedName>
        <fullName evidence="3">Uncharacterized protein LOC103703723</fullName>
    </submittedName>
</protein>
<feature type="region of interest" description="Disordered" evidence="1">
    <location>
        <begin position="43"/>
        <end position="62"/>
    </location>
</feature>